<feature type="signal peptide" evidence="2">
    <location>
        <begin position="1"/>
        <end position="27"/>
    </location>
</feature>
<dbReference type="RefSeq" id="WP_093920502.1">
    <property type="nucleotide sequence ID" value="NZ_FONW01000007.1"/>
</dbReference>
<dbReference type="EMBL" id="FONW01000007">
    <property type="protein sequence ID" value="SFF48931.1"/>
    <property type="molecule type" value="Genomic_DNA"/>
</dbReference>
<dbReference type="NCBIfam" id="TIGR04183">
    <property type="entry name" value="Por_Secre_tail"/>
    <property type="match status" value="1"/>
</dbReference>
<protein>
    <submittedName>
        <fullName evidence="4">Por secretion system C-terminal sorting domain-containing protein</fullName>
    </submittedName>
</protein>
<reference evidence="4 5" key="1">
    <citation type="submission" date="2016-10" db="EMBL/GenBank/DDBJ databases">
        <authorList>
            <person name="de Groot N.N."/>
        </authorList>
    </citation>
    <scope>NUCLEOTIDE SEQUENCE [LARGE SCALE GENOMIC DNA]</scope>
    <source>
        <strain evidence="4 5">CGMCC 1.9156</strain>
    </source>
</reference>
<keyword evidence="1 2" id="KW-0732">Signal</keyword>
<keyword evidence="5" id="KW-1185">Reference proteome</keyword>
<gene>
    <name evidence="4" type="ORF">SAMN05216283_107168</name>
</gene>
<dbReference type="AlphaFoldDB" id="A0A1I2J891"/>
<organism evidence="4 5">
    <name type="scientific">Sunxiuqinia elliptica</name>
    <dbReference type="NCBI Taxonomy" id="655355"/>
    <lineage>
        <taxon>Bacteria</taxon>
        <taxon>Pseudomonadati</taxon>
        <taxon>Bacteroidota</taxon>
        <taxon>Bacteroidia</taxon>
        <taxon>Marinilabiliales</taxon>
        <taxon>Prolixibacteraceae</taxon>
        <taxon>Sunxiuqinia</taxon>
    </lineage>
</organism>
<dbReference type="GO" id="GO:0016787">
    <property type="term" value="F:hydrolase activity"/>
    <property type="evidence" value="ECO:0007669"/>
    <property type="project" value="InterPro"/>
</dbReference>
<evidence type="ECO:0000256" key="2">
    <source>
        <dbReference type="SAM" id="SignalP"/>
    </source>
</evidence>
<dbReference type="Pfam" id="PF06439">
    <property type="entry name" value="3keto-disac_hyd"/>
    <property type="match status" value="1"/>
</dbReference>
<dbReference type="PROSITE" id="PS51175">
    <property type="entry name" value="CBM6"/>
    <property type="match status" value="1"/>
</dbReference>
<dbReference type="Pfam" id="PF13517">
    <property type="entry name" value="FG-GAP_3"/>
    <property type="match status" value="2"/>
</dbReference>
<evidence type="ECO:0000313" key="4">
    <source>
        <dbReference type="EMBL" id="SFF48931.1"/>
    </source>
</evidence>
<dbReference type="Proteomes" id="UP000198964">
    <property type="component" value="Unassembled WGS sequence"/>
</dbReference>
<dbReference type="Pfam" id="PF18962">
    <property type="entry name" value="Por_Secre_tail"/>
    <property type="match status" value="1"/>
</dbReference>
<dbReference type="CDD" id="cd04080">
    <property type="entry name" value="CBM6_cellulase-like"/>
    <property type="match status" value="1"/>
</dbReference>
<dbReference type="InterPro" id="IPR026444">
    <property type="entry name" value="Secre_tail"/>
</dbReference>
<dbReference type="SUPFAM" id="SSF69318">
    <property type="entry name" value="Integrin alpha N-terminal domain"/>
    <property type="match status" value="1"/>
</dbReference>
<dbReference type="Gene3D" id="2.60.120.260">
    <property type="entry name" value="Galactose-binding domain-like"/>
    <property type="match status" value="1"/>
</dbReference>
<feature type="domain" description="CBM6" evidence="3">
    <location>
        <begin position="39"/>
        <end position="178"/>
    </location>
</feature>
<dbReference type="InterPro" id="IPR005084">
    <property type="entry name" value="CBM6"/>
</dbReference>
<dbReference type="InterPro" id="IPR010496">
    <property type="entry name" value="AL/BT2_dom"/>
</dbReference>
<evidence type="ECO:0000259" key="3">
    <source>
        <dbReference type="PROSITE" id="PS51175"/>
    </source>
</evidence>
<dbReference type="PANTHER" id="PTHR44103">
    <property type="entry name" value="PROPROTEIN CONVERTASE P"/>
    <property type="match status" value="1"/>
</dbReference>
<dbReference type="GO" id="GO:0030246">
    <property type="term" value="F:carbohydrate binding"/>
    <property type="evidence" value="ECO:0007669"/>
    <property type="project" value="InterPro"/>
</dbReference>
<feature type="chain" id="PRO_5011778766" evidence="2">
    <location>
        <begin position="28"/>
        <end position="856"/>
    </location>
</feature>
<dbReference type="InterPro" id="IPR008979">
    <property type="entry name" value="Galactose-bd-like_sf"/>
</dbReference>
<proteinExistence type="predicted"/>
<dbReference type="SMART" id="SM00606">
    <property type="entry name" value="CBD_IV"/>
    <property type="match status" value="1"/>
</dbReference>
<dbReference type="InterPro" id="IPR013517">
    <property type="entry name" value="FG-GAP"/>
</dbReference>
<evidence type="ECO:0000256" key="1">
    <source>
        <dbReference type="ARBA" id="ARBA00022729"/>
    </source>
</evidence>
<evidence type="ECO:0000313" key="5">
    <source>
        <dbReference type="Proteomes" id="UP000198964"/>
    </source>
</evidence>
<dbReference type="InterPro" id="IPR006584">
    <property type="entry name" value="Cellulose-bd_IV"/>
</dbReference>
<dbReference type="InterPro" id="IPR028994">
    <property type="entry name" value="Integrin_alpha_N"/>
</dbReference>
<sequence>MYQLIWIKKSILLGFLSLLLVSGKAQQAPYNETNSKIPGKIEIEHFDVGGEGVAYHDVDPENNGVSGGSTYRVDEGVDINADGVLGWFKDGEWLEYTVDVDAGMYNVTVQVGTPQNGKHLEIYLDEVLLTRYEIPNTGSYEVTSRVIKNVRIAESGENRILKLKNVNNDFDFDWIAFEKAEDPVVSFNFKHHSIGSKLPVGIFIGMQTLADYTNDGLMDMTIGSKYDGLFLLKNEGDSWSSQRLADIPFQSLGAVSMDVNHDGWIDIVGAGVWYQNNQGTSATVHVYDPVFVEGNEFHDLVAADLDGDGKKDIAGMGDQTGFYWYKIPEDPTDSWTRVTVEEAYPNPQDRVHGGFSPNGIGDLDGDGDADIFRTNAWFENRSNGQEWIKHSLYFDELFQGALPYGKSMRSVVIDIDNDGDNDVVFSECDKIYAKIGILKNIRGDGSEWQLELLPQNAPGGRSSLHSLQVADFNQDGLVDILTVDQEDMLTEDLHDPRWYMYYQTFSGWEEEVLFDIKLGGHDILMGDVEQDGDLDFVSKVWTGWDGNAVDGRTHTDYFENLQIQRSRVGERLSPNMNNWTSTGARWEQNGDWIIGGKLPEDRNQGGILLTKKKYGDFEVVLDVWPDYNFDSGIFLRTTGDGAKAYQVTVDYHDDYSVGGVYLQGLGGGSFWDFTTKDRYHIQGNPAWIDLNAWSYIWNPYDWNQFRIRIEGNPPTIYVWINGWKVNEYTDNQLRLENDGYFGLQVHSGVSWGPENEIRFKNIKIYSLNSTSVAQDFQHEPLKVYPNPVREQLTLLGVESDSQIAVYTVTGVCIYQGTSSRDFMTILDTAEWPSGLYLLNVRSPIDAVVRSIKVVKN</sequence>
<name>A0A1I2J891_9BACT</name>
<dbReference type="SUPFAM" id="SSF49785">
    <property type="entry name" value="Galactose-binding domain-like"/>
    <property type="match status" value="1"/>
</dbReference>
<accession>A0A1I2J891</accession>
<dbReference type="Gene3D" id="2.60.120.560">
    <property type="entry name" value="Exo-inulinase, domain 1"/>
    <property type="match status" value="1"/>
</dbReference>
<dbReference type="Pfam" id="PF03422">
    <property type="entry name" value="CBM_6"/>
    <property type="match status" value="1"/>
</dbReference>
<dbReference type="STRING" id="655355.SAMN05216283_107168"/>
<dbReference type="PANTHER" id="PTHR44103:SF1">
    <property type="entry name" value="PROPROTEIN CONVERTASE P"/>
    <property type="match status" value="1"/>
</dbReference>